<evidence type="ECO:0000256" key="1">
    <source>
        <dbReference type="ARBA" id="ARBA00004123"/>
    </source>
</evidence>
<reference evidence="14" key="1">
    <citation type="submission" date="2025-08" db="UniProtKB">
        <authorList>
            <consortium name="Ensembl"/>
        </authorList>
    </citation>
    <scope>IDENTIFICATION</scope>
</reference>
<evidence type="ECO:0000256" key="4">
    <source>
        <dbReference type="ARBA" id="ARBA00022553"/>
    </source>
</evidence>
<evidence type="ECO:0000256" key="6">
    <source>
        <dbReference type="ARBA" id="ARBA00022737"/>
    </source>
</evidence>
<keyword evidence="9" id="KW-0175">Coiled coil</keyword>
<dbReference type="SMART" id="SM00015">
    <property type="entry name" value="IQ"/>
    <property type="match status" value="68"/>
</dbReference>
<dbReference type="SUPFAM" id="SSF52540">
    <property type="entry name" value="P-loop containing nucleoside triphosphate hydrolases"/>
    <property type="match status" value="16"/>
</dbReference>
<dbReference type="SMART" id="SM00033">
    <property type="entry name" value="CH"/>
    <property type="match status" value="2"/>
</dbReference>
<keyword evidence="4" id="KW-0597">Phosphoprotein</keyword>
<sequence length="3586" mass="415645">MAEAVTSTLRGFLDFSPVNRGDANKENDVPVLSLSHFSKAPFVTFGAVKLGTSKSAVLRIENPTDDAEVEVTIEKIPSIKGFSVDRRTFTIQPEDSFNLTVSWTPTEEGRVRELIIFNANGVIKHQAVLLGRAEAPKKKKKSLWDTIKNKRQGEKTAAPRGKKTEATLKMAANKTFQVSRTPQYKRDKPRSPLASLNESKAVRERSLTKCSPTADPPWKIEEQKVINPSQRQETLVLSDQENVHHLQKSSCLVLIVPDTKSMDSGSMSTSPDVLAGRPENKDISKVLNRTLSPTGTPERFKKLMPHIQSESPVPATVKSVADAEGDCALSRTPVLSLKHALAIIDSDLAHVNPSPRDDSSSGDFSDSLESKCESHSCGSDRNVPRVLPDSPELSESSEPRLTFFVNKKVVVSEVVVSESDKAVERVKKASFTSTTVTKSKAPVETNCSNGRKMKKSRRRLLDQTLELSDGSSQCDSGPGTPNLPVIDLGTGTQGRQSSVASSLLCDDRHQALEFTSSGLTVRLDRSPILVTSPLSTAPTCFSFSCTSPPPAGPAPIAFTSALPSSPVGPSSLLRLNLSTDPNVYEQLTHVSDKEESFPIHIALKSKKRKSEEYLKSDAKEEDALKSDRVKRSRVVAGKTEPPRSAQEQRSASQRQLPRAAGSLSSMSASSLKSVRSAVPAKKKQQLSSKPTSRGAPSLKSSRTPSVKKSKIVAVAQSKLTFIKPAQTAIPRHPMPFAAKNMFYDERWIEKQERGFTWWINYVLTPDDFKVNTEVAKVSAVSIAMGSDNDFSVLKAPTKEEMSFSTYTARRNLNRLRRSACQLFTSEAMIKAIQRLELEVEAKRLLVRKDRHLWKDIGERQKVLNWLLSYNPLWLRIGLETIYGELISLESNSDALGLAMFILQRLLWNPDIAAEFRHPRVPHLYKDGHEEALSRFTLKKLLLLVCFLDKAKESRLIEHDPCLFCVDSEFKTSKDLLLAFSRDFLSGEGILPRHLGYLGLPVSHVQMPLDEFNFAVKNLAVDLKCGIRLVRVMELLTQDWALLAKLRLPAISRLQKVHNVDIVLQVLKSKGVDLKDENGSTIDSRDIVDGHREKTLSLLWKIIFAFHVEVILDEDQLREETGFLKRALRTKRRLLCVRADWGLQPSPAKTRVPYEHGSTRITLLMDWARAVCDFYNLKVENFTVAFSDGRILCYLIHHYHPSLLPEEAVSHSTTQTVECSPRGRLELSCSASDSDSSFDSLPTGLYGPDSPSVTFKQLLENEKNNFRLVNTAVAFLGGVPAMINPADMSNTIPSEKVVMSYLSFLCARLLDLRKETRAARVIQGAWRKYSLKKDLQLYEERNTAALKIQLVVRNFLQKCRAKRRNQAAVLIQSAWRGYFTRNRLRLRKEAQFQTLQHEAAAVIQAHWRMLLVRRAYLRLRYYTIVVQAQWRMKRVASAYERIYWAATVIQKHSRAWALARKDREWYCSFRTVVVKIQRGYRRWKTQKTEKENRAAKVIQAMFKKWYKEKLATRSAAAVRIQSWYRMQRCLHQYRKIKRSIMLFQAQYRGHAQRRCFQMWKHQHHSATVIQSAFRGHAVRKQVAQKRCAAVIIQCWFRASVKRDMERQMFMRMRWAAVTIQAAYRGKVARESLKKQHKAAKVIQAGFRRYAAQRHYLVLKKAAAVIQQKYRATTLAHKTKQNYDALRKAALIIQANWRGRADRKWIEKQHQCATLIQSYYRQHKAQAEYRSKKAAAVIIQCHYKAYVAGKETREAFLHQRAACVTLQAAFRGMRVRTELNKMHWAATVIQSSVRMFLCRKQYYLLQSAVIIIQSRYRALLLRRAQQTEYRELKQATIKIQAVYRGFRVREDLKKRHNAARAIQAQFRMHRMRMAYLATKCAAIIIQERYRARLLRDQQLQNYRTMKSSAVAIQAAYRGHRARRKVAEMHRAAVVIQRKFLTIRDRNRFIAIKKAVLVCQQRYRAMMLARKEHLVYLSKRRAVIYLQAAYRGYEVRKQLHIQHMAAVTIQSHFRKYQHRTYYKKLCWAASVLQTCYRANKKMREEMQTLKAKRNAAVVLQAAFHGMKSRRIIKQRHQAATVIQRAYRTHCERKQYLTLKSSVLTIQRRYRTTVAAKEKRKRDLQMRRAAVVLQAMYRGQQVRKEFARRHQAATVIQSAFRKHREEVKFQAMRLSAVVIQRHYRALVLQRRAKENFLKVRNSAVVLQAAFRGYHVRTNIAKMHRAATVIQANFRRYKQQSEFRRRHWAASVLQQRFRARRQRNLEMKNYQEVRKAAVVLQAAYRGMKSRRIIKQSHQSASVIQRAFRAYSERKQYLSLKSSVLTIQQRYRATVSGKAQRTQYLELRGAATRRAAVMLQAAYRGCRVRKEFAHRHQAATVIQSAFRKHREEVKFQAMRLSAVIIQRHYLALVLQRRAKENFLKVRNSAVVLQAAFRGHHVRTNIAKMHRAATVIQANFRRHKQQSAFRRRRWAASVLQQRFRARRQRNLEMKNYQEVRKAAVVLQAAYRGMKSRRIIKQSHQSASVIQRAFRAHCEHKQYLTLKSSVLTIQQRRRNLKENHKAATVIQRAFRAHCEHKQYLTLKSSVLTIQQRYRATVAAKEQMKKWQKARRAAVILQAAYRGCRVRKEFARRHQAATVIQSAFRKHREEVKFQAMRLSVVIIQRHYRALVLQRRAKENFLKVRNSAVVLQAAFRGYHVRTNIAKMHRAATVIQANFRRYKQQSEFRRRHWAASVLQQRFRARRQRNLEMKNYQEVRKAAVVLQAAYRGMKSRRNLKENHKAATVIQRAFRAHCEHKQYLTLKSSVLTIQQRYRATVAAKEQMKKWQKTRRAAVMLQAAYRGCRVRKEFAHRHQAATVIQSAFRKHREEVKFQAMRLSVVIIQRHYRALVLQRRAKENFLKVRNSAVVLQAAFRGHHVRTNIAKMHRAATVIQANFRRHKQQLAFRRRRWAASVLQQRFRARRQRNLEMKNYQEVRKAAVVLQAAYRGMKSRRIIKQSHQSASVIQRAFRAYSERKQYLSLKSSVLTIQQRYRATVSGKAQRTQYLELRGAAIILQAVYRGQQVRKEVARRHHAATVIQSVFRKHREEVKFQAIQLSAVIIQRHYRACILQRQEREKFVKVKQSTIIIQAAFRGWCVRKDFRRRNQAAIMIQSCWRSSVQRRIIQRKREAAIKLQRRFRAVQLGRAERNNYIRMRQAVVTLQAHCKAWIARRQVQEVAKAERRLRFTSAVFHHLSAIKIQRALRAHWALESAKRQIHSIITIQQWVKAKQQRRRYLEEKRKVVIVQRAVKRWLACRHKAAYIIQKAVRKFLLLRRQKRVQRGIVKAQALWRGHRSRRLNDNPKVVKLRHRLLKVSASIREEDKLCNKTSSALDYLLRYKHFSYILEALKNLETATRLSPECCERLVESGATNVIFTLIRCCNRSVPCMDVITLSIQILLNLSKYHKTIEAVYLVEHSVDTLLDLLQRYREKAGDKVAEKGGSIFTKACFLLALLLQDNHRAVEVKKLPKALERIRSIYHLTARKHKMDAERTVAKQKMNASVNGSFFVQATPRKSRPVPKFAPDWVLRKDKLKDIVDPLRAIQMVLKGSTV</sequence>
<accession>A0A3Q3KNC3</accession>
<dbReference type="Gene3D" id="2.60.40.10">
    <property type="entry name" value="Immunoglobulins"/>
    <property type="match status" value="1"/>
</dbReference>
<protein>
    <recommendedName>
        <fullName evidence="13">Calponin-homology (CH) domain-containing protein</fullName>
    </recommendedName>
</protein>
<feature type="region of interest" description="Disordered" evidence="12">
    <location>
        <begin position="349"/>
        <end position="397"/>
    </location>
</feature>
<keyword evidence="8" id="KW-0112">Calmodulin-binding</keyword>
<feature type="domain" description="Calponin-homology (CH)" evidence="13">
    <location>
        <begin position="970"/>
        <end position="1106"/>
    </location>
</feature>
<evidence type="ECO:0000313" key="14">
    <source>
        <dbReference type="Ensembl" id="ENSMALP00000031536.1"/>
    </source>
</evidence>
<dbReference type="Ensembl" id="ENSMALT00000032086.1">
    <property type="protein sequence ID" value="ENSMALP00000031536.1"/>
    <property type="gene ID" value="ENSMALG00000021763.1"/>
</dbReference>
<dbReference type="GO" id="GO:0005516">
    <property type="term" value="F:calmodulin binding"/>
    <property type="evidence" value="ECO:0007669"/>
    <property type="project" value="UniProtKB-KW"/>
</dbReference>
<feature type="compositionally biased region" description="Low complexity" evidence="12">
    <location>
        <begin position="387"/>
        <end position="397"/>
    </location>
</feature>
<dbReference type="GO" id="GO:0005737">
    <property type="term" value="C:cytoplasm"/>
    <property type="evidence" value="ECO:0007669"/>
    <property type="project" value="UniProtKB-SubCell"/>
</dbReference>
<dbReference type="InterPro" id="IPR031549">
    <property type="entry name" value="ASH"/>
</dbReference>
<dbReference type="GO" id="GO:0051301">
    <property type="term" value="P:cell division"/>
    <property type="evidence" value="ECO:0007669"/>
    <property type="project" value="UniProtKB-KW"/>
</dbReference>
<evidence type="ECO:0000256" key="9">
    <source>
        <dbReference type="ARBA" id="ARBA00023054"/>
    </source>
</evidence>
<dbReference type="Pfam" id="PF15780">
    <property type="entry name" value="ASH"/>
    <property type="match status" value="1"/>
</dbReference>
<name>A0A3Q3KNC3_MONAL</name>
<evidence type="ECO:0000256" key="3">
    <source>
        <dbReference type="ARBA" id="ARBA00022490"/>
    </source>
</evidence>
<evidence type="ECO:0000256" key="7">
    <source>
        <dbReference type="ARBA" id="ARBA00022776"/>
    </source>
</evidence>
<evidence type="ECO:0000256" key="8">
    <source>
        <dbReference type="ARBA" id="ARBA00022860"/>
    </source>
</evidence>
<evidence type="ECO:0000259" key="13">
    <source>
        <dbReference type="PROSITE" id="PS50021"/>
    </source>
</evidence>
<dbReference type="PANTHER" id="PTHR22706">
    <property type="entry name" value="ASSEMBLY FACTOR FOR SPINDLE MICROTUBULES"/>
    <property type="match status" value="1"/>
</dbReference>
<feature type="region of interest" description="Disordered" evidence="12">
    <location>
        <begin position="608"/>
        <end position="709"/>
    </location>
</feature>
<feature type="compositionally biased region" description="Low complexity" evidence="12">
    <location>
        <begin position="643"/>
        <end position="678"/>
    </location>
</feature>
<dbReference type="Proteomes" id="UP000261600">
    <property type="component" value="Unplaced"/>
</dbReference>
<keyword evidence="11" id="KW-0131">Cell cycle</keyword>
<feature type="compositionally biased region" description="Basic and acidic residues" evidence="12">
    <location>
        <begin position="609"/>
        <end position="629"/>
    </location>
</feature>
<keyword evidence="15" id="KW-1185">Reference proteome</keyword>
<keyword evidence="10" id="KW-0539">Nucleus</keyword>
<dbReference type="FunFam" id="1.20.5.190:FF:000084">
    <property type="entry name" value="Abnormal spindle microtubule assembly"/>
    <property type="match status" value="1"/>
</dbReference>
<dbReference type="CDD" id="cd21223">
    <property type="entry name" value="CH_ASPM_rpt1"/>
    <property type="match status" value="1"/>
</dbReference>
<dbReference type="CDD" id="cd21224">
    <property type="entry name" value="CH_ASPM_rpt2"/>
    <property type="match status" value="1"/>
</dbReference>
<dbReference type="PANTHER" id="PTHR22706:SF1">
    <property type="entry name" value="ASSEMBLY FACTOR FOR SPINDLE MICROTUBULES"/>
    <property type="match status" value="1"/>
</dbReference>
<dbReference type="FunFam" id="1.10.418.10:FF:000051">
    <property type="entry name" value="Abnormal spindle-like microcephaly-associated protein homolog"/>
    <property type="match status" value="1"/>
</dbReference>
<evidence type="ECO:0000256" key="10">
    <source>
        <dbReference type="ARBA" id="ARBA00023242"/>
    </source>
</evidence>
<dbReference type="FunFam" id="2.60.40.10:FF:001429">
    <property type="entry name" value="Abnormal spindle-like microcephaly-associated protein homolog"/>
    <property type="match status" value="1"/>
</dbReference>
<dbReference type="FunFam" id="1.20.5.190:FF:000008">
    <property type="entry name" value="Abnormal spindle-like microcephaly-associated protein homolog"/>
    <property type="match status" value="12"/>
</dbReference>
<dbReference type="Pfam" id="PF00307">
    <property type="entry name" value="CH"/>
    <property type="match status" value="1"/>
</dbReference>
<comment type="subcellular location">
    <subcellularLocation>
        <location evidence="2">Cytoplasm</location>
    </subcellularLocation>
    <subcellularLocation>
        <location evidence="1">Nucleus</location>
    </subcellularLocation>
</comment>
<evidence type="ECO:0000256" key="12">
    <source>
        <dbReference type="SAM" id="MobiDB-lite"/>
    </source>
</evidence>
<dbReference type="Gene3D" id="1.10.418.10">
    <property type="entry name" value="Calponin-like domain"/>
    <property type="match status" value="2"/>
</dbReference>
<dbReference type="GO" id="GO:0007051">
    <property type="term" value="P:spindle organization"/>
    <property type="evidence" value="ECO:0007669"/>
    <property type="project" value="TreeGrafter"/>
</dbReference>
<dbReference type="InterPro" id="IPR036872">
    <property type="entry name" value="CH_dom_sf"/>
</dbReference>
<dbReference type="PROSITE" id="PS50096">
    <property type="entry name" value="IQ"/>
    <property type="match status" value="44"/>
</dbReference>
<evidence type="ECO:0000256" key="5">
    <source>
        <dbReference type="ARBA" id="ARBA00022618"/>
    </source>
</evidence>
<organism evidence="14 15">
    <name type="scientific">Monopterus albus</name>
    <name type="common">Swamp eel</name>
    <dbReference type="NCBI Taxonomy" id="43700"/>
    <lineage>
        <taxon>Eukaryota</taxon>
        <taxon>Metazoa</taxon>
        <taxon>Chordata</taxon>
        <taxon>Craniata</taxon>
        <taxon>Vertebrata</taxon>
        <taxon>Euteleostomi</taxon>
        <taxon>Actinopterygii</taxon>
        <taxon>Neopterygii</taxon>
        <taxon>Teleostei</taxon>
        <taxon>Neoteleostei</taxon>
        <taxon>Acanthomorphata</taxon>
        <taxon>Anabantaria</taxon>
        <taxon>Synbranchiformes</taxon>
        <taxon>Synbranchidae</taxon>
        <taxon>Monopterus</taxon>
    </lineage>
</organism>
<keyword evidence="3" id="KW-0963">Cytoplasm</keyword>
<dbReference type="GO" id="GO:0000278">
    <property type="term" value="P:mitotic cell cycle"/>
    <property type="evidence" value="ECO:0007669"/>
    <property type="project" value="TreeGrafter"/>
</dbReference>
<dbReference type="GO" id="GO:0005634">
    <property type="term" value="C:nucleus"/>
    <property type="evidence" value="ECO:0007669"/>
    <property type="project" value="UniProtKB-SubCell"/>
</dbReference>
<dbReference type="InterPro" id="IPR027417">
    <property type="entry name" value="P-loop_NTPase"/>
</dbReference>
<dbReference type="STRING" id="43700.ENSMALP00000031536"/>
<dbReference type="InterPro" id="IPR000048">
    <property type="entry name" value="IQ_motif_EF-hand-BS"/>
</dbReference>
<dbReference type="InterPro" id="IPR051185">
    <property type="entry name" value="ASPM"/>
</dbReference>
<keyword evidence="7" id="KW-0498">Mitosis</keyword>
<proteinExistence type="predicted"/>
<dbReference type="SUPFAM" id="SSF47576">
    <property type="entry name" value="Calponin-homology domain, CH-domain"/>
    <property type="match status" value="1"/>
</dbReference>
<reference evidence="14" key="2">
    <citation type="submission" date="2025-09" db="UniProtKB">
        <authorList>
            <consortium name="Ensembl"/>
        </authorList>
    </citation>
    <scope>IDENTIFICATION</scope>
</reference>
<evidence type="ECO:0000256" key="2">
    <source>
        <dbReference type="ARBA" id="ARBA00004496"/>
    </source>
</evidence>
<dbReference type="InterPro" id="IPR013783">
    <property type="entry name" value="Ig-like_fold"/>
</dbReference>
<dbReference type="CDD" id="cd23767">
    <property type="entry name" value="IQCD"/>
    <property type="match status" value="2"/>
</dbReference>
<dbReference type="Pfam" id="PF00612">
    <property type="entry name" value="IQ"/>
    <property type="match status" value="37"/>
</dbReference>
<keyword evidence="6" id="KW-0677">Repeat</keyword>
<feature type="domain" description="Calponin-homology (CH)" evidence="13">
    <location>
        <begin position="1157"/>
        <end position="1309"/>
    </location>
</feature>
<dbReference type="PROSITE" id="PS50021">
    <property type="entry name" value="CH"/>
    <property type="match status" value="2"/>
</dbReference>
<dbReference type="GO" id="GO:0000922">
    <property type="term" value="C:spindle pole"/>
    <property type="evidence" value="ECO:0007669"/>
    <property type="project" value="TreeGrafter"/>
</dbReference>
<dbReference type="Gene3D" id="1.20.5.190">
    <property type="match status" value="36"/>
</dbReference>
<evidence type="ECO:0000256" key="11">
    <source>
        <dbReference type="ARBA" id="ARBA00023306"/>
    </source>
</evidence>
<evidence type="ECO:0000313" key="15">
    <source>
        <dbReference type="Proteomes" id="UP000261600"/>
    </source>
</evidence>
<keyword evidence="5" id="KW-0132">Cell division</keyword>
<feature type="region of interest" description="Disordered" evidence="12">
    <location>
        <begin position="180"/>
        <end position="216"/>
    </location>
</feature>
<dbReference type="InterPro" id="IPR001715">
    <property type="entry name" value="CH_dom"/>
</dbReference>
<dbReference type="FunFam" id="1.20.5.190:FF:000009">
    <property type="entry name" value="Abnormal spindle-like microcephaly-associated protein homolog"/>
    <property type="match status" value="1"/>
</dbReference>
<dbReference type="GO" id="GO:0051295">
    <property type="term" value="P:establishment of meiotic spindle localization"/>
    <property type="evidence" value="ECO:0007669"/>
    <property type="project" value="TreeGrafter"/>
</dbReference>